<feature type="domain" description="Histidine kinase" evidence="8">
    <location>
        <begin position="341"/>
        <end position="559"/>
    </location>
</feature>
<name>W0RDD3_9BACT</name>
<keyword evidence="12" id="KW-1185">Reference proteome</keyword>
<dbReference type="Pfam" id="PF13426">
    <property type="entry name" value="PAS_9"/>
    <property type="match status" value="2"/>
</dbReference>
<dbReference type="InterPro" id="IPR000014">
    <property type="entry name" value="PAS"/>
</dbReference>
<dbReference type="Gene3D" id="1.10.287.130">
    <property type="match status" value="1"/>
</dbReference>
<evidence type="ECO:0000259" key="10">
    <source>
        <dbReference type="PROSITE" id="PS50113"/>
    </source>
</evidence>
<evidence type="ECO:0000256" key="4">
    <source>
        <dbReference type="ARBA" id="ARBA00022679"/>
    </source>
</evidence>
<dbReference type="GO" id="GO:0005886">
    <property type="term" value="C:plasma membrane"/>
    <property type="evidence" value="ECO:0007669"/>
    <property type="project" value="TreeGrafter"/>
</dbReference>
<dbReference type="CDD" id="cd00082">
    <property type="entry name" value="HisKA"/>
    <property type="match status" value="1"/>
</dbReference>
<dbReference type="PRINTS" id="PR00344">
    <property type="entry name" value="BCTRLSENSOR"/>
</dbReference>
<dbReference type="InterPro" id="IPR004358">
    <property type="entry name" value="Sig_transdc_His_kin-like_C"/>
</dbReference>
<dbReference type="SMART" id="SM00388">
    <property type="entry name" value="HisKA"/>
    <property type="match status" value="1"/>
</dbReference>
<dbReference type="Proteomes" id="UP000019151">
    <property type="component" value="Chromosome"/>
</dbReference>
<evidence type="ECO:0000313" key="12">
    <source>
        <dbReference type="Proteomes" id="UP000019151"/>
    </source>
</evidence>
<dbReference type="InterPro" id="IPR036890">
    <property type="entry name" value="HATPase_C_sf"/>
</dbReference>
<dbReference type="PANTHER" id="PTHR43047:SF72">
    <property type="entry name" value="OSMOSENSING HISTIDINE PROTEIN KINASE SLN1"/>
    <property type="match status" value="1"/>
</dbReference>
<evidence type="ECO:0000256" key="6">
    <source>
        <dbReference type="SAM" id="Coils"/>
    </source>
</evidence>
<dbReference type="SUPFAM" id="SSF55785">
    <property type="entry name" value="PYP-like sensor domain (PAS domain)"/>
    <property type="match status" value="2"/>
</dbReference>
<dbReference type="SMART" id="SM00091">
    <property type="entry name" value="PAS"/>
    <property type="match status" value="2"/>
</dbReference>
<evidence type="ECO:0000256" key="2">
    <source>
        <dbReference type="ARBA" id="ARBA00012438"/>
    </source>
</evidence>
<dbReference type="KEGG" id="gba:J421_0783"/>
<feature type="coiled-coil region" evidence="6">
    <location>
        <begin position="290"/>
        <end position="334"/>
    </location>
</feature>
<sequence length="559" mass="61841">MNDAPPQSADPNASGEKNAPGGLSATPSGLSDLYRLLVESVRDYAIFALDPQGHVLSWNPGAERFKGYKAHEILGKHFSIFYPQEKIDERFPWKELEVAGREGRFEDEGWRVRKDGTQFWANVVITALRDATGQLVGFAKVTRDLTDRRRAEEALRVSEEHFRLLVEAVRDYGIIMLDPDGRIASWNEGAERVMGYTAAEIVGQPLATLYPAEDVAAGKPERELEIAARERRFEEEAWRLRKDGSRFWASVVVTPVENHEGALIGFAKVTRDLTERREAGERALAAARRIAAEEAARSAAEAQASELRTLADRLREQTEELERRNREAEEANRAKLDFLRAMSHELRTPLNAIGGYAELLALGVRGALNGAQTDDVERIRRSQRHLLGIINDILNFARLDAGQLTYDLVDVPVADMLDDVVPMIEPQASLKAIHFGLEPCPRTLRVHADRAKVEQILLNLLSNAVKFTLPDGNVSVGCEAHDGVVTIAVRDTGVGIPADKLEAIFEPFVQVGRSLARPTEGTGLGLAISRELARAMRGDLTVRSVEGRGSAFELTLPRA</sequence>
<feature type="domain" description="PAS" evidence="9">
    <location>
        <begin position="30"/>
        <end position="86"/>
    </location>
</feature>
<dbReference type="InterPro" id="IPR005467">
    <property type="entry name" value="His_kinase_dom"/>
</dbReference>
<organism evidence="11 12">
    <name type="scientific">Gemmatirosa kalamazoonensis</name>
    <dbReference type="NCBI Taxonomy" id="861299"/>
    <lineage>
        <taxon>Bacteria</taxon>
        <taxon>Pseudomonadati</taxon>
        <taxon>Gemmatimonadota</taxon>
        <taxon>Gemmatimonadia</taxon>
        <taxon>Gemmatimonadales</taxon>
        <taxon>Gemmatimonadaceae</taxon>
        <taxon>Gemmatirosa</taxon>
    </lineage>
</organism>
<gene>
    <name evidence="11" type="ORF">J421_0783</name>
</gene>
<feature type="domain" description="PAC" evidence="10">
    <location>
        <begin position="105"/>
        <end position="157"/>
    </location>
</feature>
<feature type="region of interest" description="Disordered" evidence="7">
    <location>
        <begin position="1"/>
        <end position="24"/>
    </location>
</feature>
<keyword evidence="3" id="KW-0597">Phosphoprotein</keyword>
<dbReference type="Gene3D" id="3.30.565.10">
    <property type="entry name" value="Histidine kinase-like ATPase, C-terminal domain"/>
    <property type="match status" value="1"/>
</dbReference>
<dbReference type="PATRIC" id="fig|861299.3.peg.797"/>
<proteinExistence type="predicted"/>
<dbReference type="FunFam" id="3.30.565.10:FF:000006">
    <property type="entry name" value="Sensor histidine kinase WalK"/>
    <property type="match status" value="1"/>
</dbReference>
<evidence type="ECO:0000259" key="9">
    <source>
        <dbReference type="PROSITE" id="PS50112"/>
    </source>
</evidence>
<dbReference type="PROSITE" id="PS50109">
    <property type="entry name" value="HIS_KIN"/>
    <property type="match status" value="1"/>
</dbReference>
<evidence type="ECO:0000256" key="7">
    <source>
        <dbReference type="SAM" id="MobiDB-lite"/>
    </source>
</evidence>
<dbReference type="CDD" id="cd16922">
    <property type="entry name" value="HATPase_EvgS-ArcB-TorS-like"/>
    <property type="match status" value="1"/>
</dbReference>
<dbReference type="Pfam" id="PF02518">
    <property type="entry name" value="HATPase_c"/>
    <property type="match status" value="1"/>
</dbReference>
<dbReference type="GO" id="GO:0009927">
    <property type="term" value="F:histidine phosphotransfer kinase activity"/>
    <property type="evidence" value="ECO:0007669"/>
    <property type="project" value="TreeGrafter"/>
</dbReference>
<dbReference type="Gene3D" id="3.30.450.20">
    <property type="entry name" value="PAS domain"/>
    <property type="match status" value="2"/>
</dbReference>
<keyword evidence="4" id="KW-0808">Transferase</keyword>
<dbReference type="SUPFAM" id="SSF55874">
    <property type="entry name" value="ATPase domain of HSP90 chaperone/DNA topoisomerase II/histidine kinase"/>
    <property type="match status" value="1"/>
</dbReference>
<dbReference type="InterPro" id="IPR003661">
    <property type="entry name" value="HisK_dim/P_dom"/>
</dbReference>
<evidence type="ECO:0000256" key="1">
    <source>
        <dbReference type="ARBA" id="ARBA00000085"/>
    </source>
</evidence>
<dbReference type="Pfam" id="PF00512">
    <property type="entry name" value="HisKA"/>
    <property type="match status" value="1"/>
</dbReference>
<dbReference type="NCBIfam" id="TIGR00229">
    <property type="entry name" value="sensory_box"/>
    <property type="match status" value="2"/>
</dbReference>
<dbReference type="CDD" id="cd00130">
    <property type="entry name" value="PAS"/>
    <property type="match status" value="2"/>
</dbReference>
<dbReference type="GO" id="GO:0000155">
    <property type="term" value="F:phosphorelay sensor kinase activity"/>
    <property type="evidence" value="ECO:0007669"/>
    <property type="project" value="InterPro"/>
</dbReference>
<dbReference type="PROSITE" id="PS50113">
    <property type="entry name" value="PAC"/>
    <property type="match status" value="2"/>
</dbReference>
<dbReference type="InterPro" id="IPR003594">
    <property type="entry name" value="HATPase_dom"/>
</dbReference>
<dbReference type="InterPro" id="IPR036097">
    <property type="entry name" value="HisK_dim/P_sf"/>
</dbReference>
<evidence type="ECO:0000256" key="5">
    <source>
        <dbReference type="ARBA" id="ARBA00022777"/>
    </source>
</evidence>
<dbReference type="EC" id="2.7.13.3" evidence="2"/>
<evidence type="ECO:0000313" key="11">
    <source>
        <dbReference type="EMBL" id="AHG88320.1"/>
    </source>
</evidence>
<feature type="domain" description="PAC" evidence="10">
    <location>
        <begin position="233"/>
        <end position="285"/>
    </location>
</feature>
<dbReference type="SMART" id="SM00387">
    <property type="entry name" value="HATPase_c"/>
    <property type="match status" value="1"/>
</dbReference>
<dbReference type="STRING" id="861299.J421_0783"/>
<dbReference type="InterPro" id="IPR035965">
    <property type="entry name" value="PAS-like_dom_sf"/>
</dbReference>
<dbReference type="OrthoDB" id="5499652at2"/>
<feature type="domain" description="PAS" evidence="9">
    <location>
        <begin position="158"/>
        <end position="231"/>
    </location>
</feature>
<evidence type="ECO:0000256" key="3">
    <source>
        <dbReference type="ARBA" id="ARBA00022553"/>
    </source>
</evidence>
<dbReference type="EMBL" id="CP007128">
    <property type="protein sequence ID" value="AHG88320.1"/>
    <property type="molecule type" value="Genomic_DNA"/>
</dbReference>
<protein>
    <recommendedName>
        <fullName evidence="2">histidine kinase</fullName>
        <ecNumber evidence="2">2.7.13.3</ecNumber>
    </recommendedName>
</protein>
<dbReference type="InParanoid" id="W0RDD3"/>
<dbReference type="PROSITE" id="PS50112">
    <property type="entry name" value="PAS"/>
    <property type="match status" value="2"/>
</dbReference>
<dbReference type="InterPro" id="IPR000700">
    <property type="entry name" value="PAS-assoc_C"/>
</dbReference>
<dbReference type="eggNOG" id="COG5002">
    <property type="taxonomic scope" value="Bacteria"/>
</dbReference>
<keyword evidence="5" id="KW-0418">Kinase</keyword>
<dbReference type="InterPro" id="IPR001610">
    <property type="entry name" value="PAC"/>
</dbReference>
<keyword evidence="6" id="KW-0175">Coiled coil</keyword>
<dbReference type="HOGENOM" id="CLU_000445_114_71_0"/>
<dbReference type="Gene3D" id="6.10.250.490">
    <property type="match status" value="1"/>
</dbReference>
<dbReference type="AlphaFoldDB" id="W0RDD3"/>
<reference evidence="11 12" key="1">
    <citation type="journal article" date="2014" name="Genome Announc.">
        <title>Genome Sequence and Methylome of Soil Bacterium Gemmatirosa kalamazoonensis KBS708T, a Member of the Rarely Cultivated Gemmatimonadetes Phylum.</title>
        <authorList>
            <person name="Debruyn J.M."/>
            <person name="Radosevich M."/>
            <person name="Wommack K.E."/>
            <person name="Polson S.W."/>
            <person name="Hauser L.J."/>
            <person name="Fawaz M.N."/>
            <person name="Korlach J."/>
            <person name="Tsai Y.C."/>
        </authorList>
    </citation>
    <scope>NUCLEOTIDE SEQUENCE [LARGE SCALE GENOMIC DNA]</scope>
    <source>
        <strain evidence="11 12">KBS708</strain>
    </source>
</reference>
<comment type="catalytic activity">
    <reaction evidence="1">
        <text>ATP + protein L-histidine = ADP + protein N-phospho-L-histidine.</text>
        <dbReference type="EC" id="2.7.13.3"/>
    </reaction>
</comment>
<dbReference type="PANTHER" id="PTHR43047">
    <property type="entry name" value="TWO-COMPONENT HISTIDINE PROTEIN KINASE"/>
    <property type="match status" value="1"/>
</dbReference>
<accession>W0RDD3</accession>
<dbReference type="SUPFAM" id="SSF47384">
    <property type="entry name" value="Homodimeric domain of signal transducing histidine kinase"/>
    <property type="match status" value="1"/>
</dbReference>
<dbReference type="SMART" id="SM00086">
    <property type="entry name" value="PAC"/>
    <property type="match status" value="2"/>
</dbReference>
<evidence type="ECO:0000259" key="8">
    <source>
        <dbReference type="PROSITE" id="PS50109"/>
    </source>
</evidence>